<dbReference type="RefSeq" id="WP_055658864.1">
    <property type="nucleotide sequence ID" value="NZ_CABIXC010000016.1"/>
</dbReference>
<evidence type="ECO:0000256" key="2">
    <source>
        <dbReference type="PROSITE-ProRule" id="PRU00335"/>
    </source>
</evidence>
<dbReference type="SUPFAM" id="SSF46689">
    <property type="entry name" value="Homeodomain-like"/>
    <property type="match status" value="1"/>
</dbReference>
<evidence type="ECO:0000256" key="1">
    <source>
        <dbReference type="ARBA" id="ARBA00023125"/>
    </source>
</evidence>
<evidence type="ECO:0000313" key="4">
    <source>
        <dbReference type="EMBL" id="CUP01714.1"/>
    </source>
</evidence>
<dbReference type="PANTHER" id="PTHR43479:SF7">
    <property type="entry name" value="TETR-FAMILY TRANSCRIPTIONAL REGULATOR"/>
    <property type="match status" value="1"/>
</dbReference>
<dbReference type="Proteomes" id="UP000095651">
    <property type="component" value="Unassembled WGS sequence"/>
</dbReference>
<name>A0A174JPJ4_9FIRM</name>
<dbReference type="Gene3D" id="1.10.357.10">
    <property type="entry name" value="Tetracycline Repressor, domain 2"/>
    <property type="match status" value="1"/>
</dbReference>
<gene>
    <name evidence="4" type="ORF">ERS852407_04707</name>
</gene>
<proteinExistence type="predicted"/>
<dbReference type="InterPro" id="IPR009057">
    <property type="entry name" value="Homeodomain-like_sf"/>
</dbReference>
<evidence type="ECO:0000313" key="5">
    <source>
        <dbReference type="Proteomes" id="UP000095651"/>
    </source>
</evidence>
<dbReference type="InterPro" id="IPR050624">
    <property type="entry name" value="HTH-type_Tx_Regulator"/>
</dbReference>
<evidence type="ECO:0000259" key="3">
    <source>
        <dbReference type="PROSITE" id="PS50977"/>
    </source>
</evidence>
<dbReference type="Pfam" id="PF00440">
    <property type="entry name" value="TetR_N"/>
    <property type="match status" value="1"/>
</dbReference>
<keyword evidence="1 2" id="KW-0238">DNA-binding</keyword>
<accession>A0A174JPJ4</accession>
<dbReference type="GO" id="GO:0003677">
    <property type="term" value="F:DNA binding"/>
    <property type="evidence" value="ECO:0007669"/>
    <property type="project" value="UniProtKB-UniRule"/>
</dbReference>
<dbReference type="InterPro" id="IPR001647">
    <property type="entry name" value="HTH_TetR"/>
</dbReference>
<organism evidence="4 5">
    <name type="scientific">Hungatella hathewayi</name>
    <dbReference type="NCBI Taxonomy" id="154046"/>
    <lineage>
        <taxon>Bacteria</taxon>
        <taxon>Bacillati</taxon>
        <taxon>Bacillota</taxon>
        <taxon>Clostridia</taxon>
        <taxon>Lachnospirales</taxon>
        <taxon>Lachnospiraceae</taxon>
        <taxon>Hungatella</taxon>
    </lineage>
</organism>
<reference evidence="4 5" key="1">
    <citation type="submission" date="2015-09" db="EMBL/GenBank/DDBJ databases">
        <authorList>
            <consortium name="Pathogen Informatics"/>
        </authorList>
    </citation>
    <scope>NUCLEOTIDE SEQUENCE [LARGE SCALE GENOMIC DNA]</scope>
    <source>
        <strain evidence="4 5">2789STDY5608850</strain>
    </source>
</reference>
<feature type="domain" description="HTH tetR-type" evidence="3">
    <location>
        <begin position="9"/>
        <end position="69"/>
    </location>
</feature>
<dbReference type="PROSITE" id="PS50977">
    <property type="entry name" value="HTH_TETR_2"/>
    <property type="match status" value="1"/>
</dbReference>
<feature type="DNA-binding region" description="H-T-H motif" evidence="2">
    <location>
        <begin position="32"/>
        <end position="51"/>
    </location>
</feature>
<dbReference type="EMBL" id="CYZE01000016">
    <property type="protein sequence ID" value="CUP01714.1"/>
    <property type="molecule type" value="Genomic_DNA"/>
</dbReference>
<dbReference type="PANTHER" id="PTHR43479">
    <property type="entry name" value="ACREF/ENVCD OPERON REPRESSOR-RELATED"/>
    <property type="match status" value="1"/>
</dbReference>
<sequence length="201" mass="24091">MNQQDLRVIKTKKNIEESFLRLLEKKSFSEITVQNILDEALINRSTFYKHYSDKYDLARLLSDRMFREFQDMLENRFLASQNREVYETIDVIYEVLYDKRETFLNLWKIHTDEVQLENEMADYLKHRFISAYSSGFIGNASQMDYLSGTYAALTMSSLKWCLNHDYDTVREIVPPFVRNILLAMQEFRQLEHKCKEHGEKL</sequence>
<dbReference type="AlphaFoldDB" id="A0A174JPJ4"/>
<protein>
    <submittedName>
        <fullName evidence="4">TetR family transcriptional regulator</fullName>
    </submittedName>
</protein>